<keyword evidence="3 12" id="KW-0813">Transport</keyword>
<keyword evidence="9 12" id="KW-0496">Mitochondrion</keyword>
<dbReference type="GO" id="GO:0045039">
    <property type="term" value="P:protein insertion into mitochondrial inner membrane"/>
    <property type="evidence" value="ECO:0007669"/>
    <property type="project" value="UniProtKB-ARBA"/>
</dbReference>
<dbReference type="Gene3D" id="1.10.287.810">
    <property type="entry name" value="Mitochondrial import inner membrane translocase subunit tim13 like domains"/>
    <property type="match status" value="1"/>
</dbReference>
<keyword evidence="7 12" id="KW-0653">Protein transport</keyword>
<accession>A0AAD2H401</accession>
<evidence type="ECO:0000256" key="10">
    <source>
        <dbReference type="ARBA" id="ARBA00023157"/>
    </source>
</evidence>
<dbReference type="EMBL" id="CAVNYO010000138">
    <property type="protein sequence ID" value="CAK5268771.1"/>
    <property type="molecule type" value="Genomic_DNA"/>
</dbReference>
<evidence type="ECO:0000256" key="8">
    <source>
        <dbReference type="ARBA" id="ARBA00023010"/>
    </source>
</evidence>
<keyword evidence="5 12" id="KW-0472">Membrane</keyword>
<evidence type="ECO:0000256" key="1">
    <source>
        <dbReference type="ARBA" id="ARBA00004137"/>
    </source>
</evidence>
<comment type="caution">
    <text evidence="15">The sequence shown here is derived from an EMBL/GenBank/DDBJ whole genome shotgun (WGS) entry which is preliminary data.</text>
</comment>
<dbReference type="SUPFAM" id="SSF144122">
    <property type="entry name" value="Tim10-like"/>
    <property type="match status" value="1"/>
</dbReference>
<comment type="function">
    <text evidence="12">Mitochondrial intermembrane chaperone that participates in the import and insertion of some multi-pass transmembrane proteins into the mitochondrial inner membrane. Also required for the transfer of beta-barrel precursors from the TOM complex to the sorting and assembly machinery (SAM complex) of the outer membrane. Acts as a chaperone-like protein that protects the hydrophobic precursors from aggregation and guide them through the mitochondrial intermembrane space.</text>
</comment>
<feature type="compositionally biased region" description="Polar residues" evidence="13">
    <location>
        <begin position="1"/>
        <end position="17"/>
    </location>
</feature>
<dbReference type="InterPro" id="IPR035427">
    <property type="entry name" value="Tim10-like_dom_sf"/>
</dbReference>
<keyword evidence="5 12" id="KW-0999">Mitochondrion inner membrane</keyword>
<evidence type="ECO:0000259" key="14">
    <source>
        <dbReference type="Pfam" id="PF02953"/>
    </source>
</evidence>
<evidence type="ECO:0000256" key="6">
    <source>
        <dbReference type="ARBA" id="ARBA00022833"/>
    </source>
</evidence>
<dbReference type="GO" id="GO:0015031">
    <property type="term" value="P:protein transport"/>
    <property type="evidence" value="ECO:0007669"/>
    <property type="project" value="UniProtKB-KW"/>
</dbReference>
<keyword evidence="8 12" id="KW-0811">Translocation</keyword>
<evidence type="ECO:0000256" key="12">
    <source>
        <dbReference type="RuleBase" id="RU367043"/>
    </source>
</evidence>
<evidence type="ECO:0000256" key="11">
    <source>
        <dbReference type="ARBA" id="ARBA00023186"/>
    </source>
</evidence>
<comment type="subunit">
    <text evidence="12">Heterohexamer.</text>
</comment>
<organism evidence="15 16">
    <name type="scientific">Mycena citricolor</name>
    <dbReference type="NCBI Taxonomy" id="2018698"/>
    <lineage>
        <taxon>Eukaryota</taxon>
        <taxon>Fungi</taxon>
        <taxon>Dikarya</taxon>
        <taxon>Basidiomycota</taxon>
        <taxon>Agaricomycotina</taxon>
        <taxon>Agaricomycetes</taxon>
        <taxon>Agaricomycetidae</taxon>
        <taxon>Agaricales</taxon>
        <taxon>Marasmiineae</taxon>
        <taxon>Mycenaceae</taxon>
        <taxon>Mycena</taxon>
    </lineage>
</organism>
<keyword evidence="11 12" id="KW-0143">Chaperone</keyword>
<dbReference type="InterPro" id="IPR004217">
    <property type="entry name" value="Tim10-like"/>
</dbReference>
<feature type="region of interest" description="Disordered" evidence="13">
    <location>
        <begin position="1"/>
        <end position="22"/>
    </location>
</feature>
<dbReference type="Proteomes" id="UP001295794">
    <property type="component" value="Unassembled WGS sequence"/>
</dbReference>
<dbReference type="FunFam" id="1.10.287.810:FF:000001">
    <property type="entry name" value="mitochondrial import inner membrane translocase subunit TIM13"/>
    <property type="match status" value="1"/>
</dbReference>
<reference evidence="15" key="1">
    <citation type="submission" date="2023-11" db="EMBL/GenBank/DDBJ databases">
        <authorList>
            <person name="De Vega J J."/>
            <person name="De Vega J J."/>
        </authorList>
    </citation>
    <scope>NUCLEOTIDE SEQUENCE</scope>
</reference>
<dbReference type="Pfam" id="PF02953">
    <property type="entry name" value="zf-Tim10_DDP"/>
    <property type="match status" value="1"/>
</dbReference>
<gene>
    <name evidence="15" type="ORF">MYCIT1_LOCUS12055</name>
</gene>
<dbReference type="GO" id="GO:0042719">
    <property type="term" value="C:mitochondrial intermembrane space chaperone complex"/>
    <property type="evidence" value="ECO:0007669"/>
    <property type="project" value="UniProtKB-ARBA"/>
</dbReference>
<name>A0AAD2H401_9AGAR</name>
<evidence type="ECO:0000256" key="3">
    <source>
        <dbReference type="ARBA" id="ARBA00022448"/>
    </source>
</evidence>
<dbReference type="GO" id="GO:0046872">
    <property type="term" value="F:metal ion binding"/>
    <property type="evidence" value="ECO:0007669"/>
    <property type="project" value="UniProtKB-KW"/>
</dbReference>
<proteinExistence type="inferred from homology"/>
<evidence type="ECO:0000313" key="16">
    <source>
        <dbReference type="Proteomes" id="UP001295794"/>
    </source>
</evidence>
<keyword evidence="4" id="KW-0479">Metal-binding</keyword>
<keyword evidence="6" id="KW-0862">Zinc</keyword>
<evidence type="ECO:0000256" key="7">
    <source>
        <dbReference type="ARBA" id="ARBA00022927"/>
    </source>
</evidence>
<comment type="similarity">
    <text evidence="2 12">Belongs to the small Tim family.</text>
</comment>
<evidence type="ECO:0000256" key="5">
    <source>
        <dbReference type="ARBA" id="ARBA00022792"/>
    </source>
</evidence>
<evidence type="ECO:0000256" key="9">
    <source>
        <dbReference type="ARBA" id="ARBA00023128"/>
    </source>
</evidence>
<sequence length="102" mass="11241">MSDFFGSSSLSANSNDQNARKESVMAAVRSQVALANAQQLMNGANEKCFKSCVTKPGTSLSGSEQTCLSRCLDRYMEAFNIVRTTYMTRLSKERLEDQANVL</sequence>
<comment type="subcellular location">
    <subcellularLocation>
        <location evidence="1 12">Mitochondrion inner membrane</location>
        <topology evidence="1 12">Peripheral membrane protein</topology>
        <orientation evidence="1 12">Intermembrane side</orientation>
    </subcellularLocation>
</comment>
<dbReference type="GO" id="GO:0005743">
    <property type="term" value="C:mitochondrial inner membrane"/>
    <property type="evidence" value="ECO:0007669"/>
    <property type="project" value="UniProtKB-SubCell"/>
</dbReference>
<protein>
    <recommendedName>
        <fullName evidence="12">Mitochondrial import inner membrane translocase subunit</fullName>
    </recommendedName>
</protein>
<evidence type="ECO:0000256" key="4">
    <source>
        <dbReference type="ARBA" id="ARBA00022723"/>
    </source>
</evidence>
<keyword evidence="10 12" id="KW-1015">Disulfide bond</keyword>
<dbReference type="AlphaFoldDB" id="A0AAD2H401"/>
<keyword evidence="16" id="KW-1185">Reference proteome</keyword>
<evidence type="ECO:0000256" key="13">
    <source>
        <dbReference type="SAM" id="MobiDB-lite"/>
    </source>
</evidence>
<evidence type="ECO:0000256" key="2">
    <source>
        <dbReference type="ARBA" id="ARBA00006720"/>
    </source>
</evidence>
<feature type="domain" description="Tim10-like" evidence="14">
    <location>
        <begin position="28"/>
        <end position="87"/>
    </location>
</feature>
<comment type="domain">
    <text evidence="12">The twin CX3C motif contains 4 conserved Cys residues that form 2 disulfide bonds in the mitochondrial intermembrane space.</text>
</comment>
<evidence type="ECO:0000313" key="15">
    <source>
        <dbReference type="EMBL" id="CAK5268771.1"/>
    </source>
</evidence>